<dbReference type="Pfam" id="PF19833">
    <property type="entry name" value="RecG_dom3_C"/>
    <property type="match status" value="1"/>
</dbReference>
<evidence type="ECO:0000256" key="9">
    <source>
        <dbReference type="ARBA" id="ARBA00023172"/>
    </source>
</evidence>
<sequence>MRTLDADITTLSGVGDALAAKLERLGIQRVMDLLFHLPLRYQDRTRVVPIASLRAGQEAVIEGEVTAADIVQGRRRSLLVRLRDGSGVVSLRFFHFAMAQVQQFTRGTRVRLFGEARTGSTGIEMYHPEYQLLDSVHDAPAPDDALTPIYPTTEGLTQPRLRALVKQALSMLDDTPEALPELVPAALRQRFSLMDIHTALRTLHRPPPNVTQDDLLTGAHPAQRRLIIEELLAHQLSLRQVRLDIQQDQAPALADGHTLQARFLAQLPFSLTSAQQRVLAEIGRDIERTTPMLRLVQGDVGSGKTVVAAMAALQAAANGCQAAIMAPTEILAEQHFRSFSQWFEPLGIKVAWLSGKLKGKARLDSKAKIESGEAQVIVGTHALFQPDVTFHRLGLAIIDEQHRFGVHQRLSLREKGEVAGITPHQLIMTATPIPRTLAMSAYADLDVSVIDELPPGRTPIATVAVSDSRRHEVIQRIERACEAGRQAYWVCTLIEESDALACQAAEATRDMLKEALPAFEIGLVHGRMKATEKADVMAAFKAGDIDLLVATTVIEVGVDVPNASLMIIENAERLGLAQLHQLRGRVGRGQIDSYCVLLYHPPLSDTSRERLGVMRDTNDGFRIAEKDLEIRGPGEVLGTRQTGLMSLRIADLGRDRALLDQVHALADTVMAQAPETAPALIERWLGNDRNRYGQV</sequence>
<evidence type="ECO:0000256" key="11">
    <source>
        <dbReference type="ARBA" id="ARBA00023235"/>
    </source>
</evidence>
<evidence type="ECO:0000256" key="3">
    <source>
        <dbReference type="ARBA" id="ARBA00022741"/>
    </source>
</evidence>
<dbReference type="InterPro" id="IPR027417">
    <property type="entry name" value="P-loop_NTPase"/>
</dbReference>
<dbReference type="Pfam" id="PF00271">
    <property type="entry name" value="Helicase_C"/>
    <property type="match status" value="1"/>
</dbReference>
<dbReference type="InterPro" id="IPR047112">
    <property type="entry name" value="RecG/Mfd"/>
</dbReference>
<evidence type="ECO:0000256" key="7">
    <source>
        <dbReference type="ARBA" id="ARBA00022840"/>
    </source>
</evidence>
<evidence type="ECO:0000256" key="10">
    <source>
        <dbReference type="ARBA" id="ARBA00023204"/>
    </source>
</evidence>
<dbReference type="InterPro" id="IPR001650">
    <property type="entry name" value="Helicase_C-like"/>
</dbReference>
<dbReference type="CDD" id="cd04488">
    <property type="entry name" value="RecG_wedge_OBF"/>
    <property type="match status" value="1"/>
</dbReference>
<dbReference type="KEGG" id="zpl:ZBT109_2719"/>
<accession>A0A348HIJ2</accession>
<comment type="similarity">
    <text evidence="1 15">Belongs to the helicase family. RecG subfamily.</text>
</comment>
<keyword evidence="6 15" id="KW-0347">Helicase</keyword>
<dbReference type="PROSITE" id="PS51192">
    <property type="entry name" value="HELICASE_ATP_BIND_1"/>
    <property type="match status" value="1"/>
</dbReference>
<dbReference type="GO" id="GO:0003677">
    <property type="term" value="F:DNA binding"/>
    <property type="evidence" value="ECO:0007669"/>
    <property type="project" value="UniProtKB-KW"/>
</dbReference>
<dbReference type="Gene3D" id="3.40.50.300">
    <property type="entry name" value="P-loop containing nucleotide triphosphate hydrolases"/>
    <property type="match status" value="2"/>
</dbReference>
<comment type="catalytic activity">
    <reaction evidence="14 15">
        <text>ATP + H2O = ADP + phosphate + H(+)</text>
        <dbReference type="Rhea" id="RHEA:13065"/>
        <dbReference type="ChEBI" id="CHEBI:15377"/>
        <dbReference type="ChEBI" id="CHEBI:15378"/>
        <dbReference type="ChEBI" id="CHEBI:30616"/>
        <dbReference type="ChEBI" id="CHEBI:43474"/>
        <dbReference type="ChEBI" id="CHEBI:456216"/>
        <dbReference type="EC" id="5.6.2.4"/>
    </reaction>
</comment>
<keyword evidence="4 15" id="KW-0227">DNA damage</keyword>
<dbReference type="RefSeq" id="WP_027704337.1">
    <property type="nucleotide sequence ID" value="NZ_AP018933.1"/>
</dbReference>
<evidence type="ECO:0000256" key="4">
    <source>
        <dbReference type="ARBA" id="ARBA00022763"/>
    </source>
</evidence>
<dbReference type="NCBIfam" id="NF008163">
    <property type="entry name" value="PRK10917.1-1"/>
    <property type="match status" value="1"/>
</dbReference>
<keyword evidence="7 15" id="KW-0067">ATP-binding</keyword>
<keyword evidence="8" id="KW-0238">DNA-binding</keyword>
<feature type="domain" description="Helicase ATP-binding" evidence="16">
    <location>
        <begin position="285"/>
        <end position="450"/>
    </location>
</feature>
<dbReference type="NCBIfam" id="NF008168">
    <property type="entry name" value="PRK10917.2-2"/>
    <property type="match status" value="1"/>
</dbReference>
<evidence type="ECO:0000313" key="19">
    <source>
        <dbReference type="Proteomes" id="UP000267342"/>
    </source>
</evidence>
<keyword evidence="19" id="KW-1185">Reference proteome</keyword>
<evidence type="ECO:0000313" key="18">
    <source>
        <dbReference type="EMBL" id="BBG31444.1"/>
    </source>
</evidence>
<dbReference type="InterPro" id="IPR011545">
    <property type="entry name" value="DEAD/DEAH_box_helicase_dom"/>
</dbReference>
<evidence type="ECO:0000256" key="12">
    <source>
        <dbReference type="ARBA" id="ARBA00034617"/>
    </source>
</evidence>
<keyword evidence="9 15" id="KW-0233">DNA recombination</keyword>
<evidence type="ECO:0000259" key="16">
    <source>
        <dbReference type="PROSITE" id="PS51192"/>
    </source>
</evidence>
<dbReference type="Pfam" id="PF17191">
    <property type="entry name" value="RecG_wedge"/>
    <property type="match status" value="1"/>
</dbReference>
<feature type="domain" description="Helicase C-terminal" evidence="17">
    <location>
        <begin position="483"/>
        <end position="629"/>
    </location>
</feature>
<comment type="function">
    <text evidence="15">Plays a critical role in recombination and DNA repair. Helps process Holliday junction intermediates to mature products by catalyzing branch migration. Has replication fork regression activity, unwinds stalled or blocked replication forks to make a HJ that can be resolved. Has a DNA unwinding activity characteristic of a DNA helicase with 3'-5' polarity.</text>
</comment>
<dbReference type="InterPro" id="IPR012340">
    <property type="entry name" value="NA-bd_OB-fold"/>
</dbReference>
<keyword evidence="3 15" id="KW-0547">Nucleotide-binding</keyword>
<organism evidence="18 19">
    <name type="scientific">Zymobacter palmae</name>
    <dbReference type="NCBI Taxonomy" id="33074"/>
    <lineage>
        <taxon>Bacteria</taxon>
        <taxon>Pseudomonadati</taxon>
        <taxon>Pseudomonadota</taxon>
        <taxon>Gammaproteobacteria</taxon>
        <taxon>Oceanospirillales</taxon>
        <taxon>Halomonadaceae</taxon>
        <taxon>Zymobacter group</taxon>
        <taxon>Zymobacter</taxon>
    </lineage>
</organism>
<dbReference type="CDD" id="cd17992">
    <property type="entry name" value="DEXHc_RecG"/>
    <property type="match status" value="1"/>
</dbReference>
<dbReference type="SUPFAM" id="SSF50249">
    <property type="entry name" value="Nucleic acid-binding proteins"/>
    <property type="match status" value="1"/>
</dbReference>
<dbReference type="FunFam" id="3.40.50.300:FF:000391">
    <property type="entry name" value="ATP-dependent DNA helicase RecG"/>
    <property type="match status" value="1"/>
</dbReference>
<gene>
    <name evidence="18" type="ORF">ZBT109_2719</name>
</gene>
<dbReference type="InterPro" id="IPR004609">
    <property type="entry name" value="ATP-dep_DNA_helicase_RecG"/>
</dbReference>
<evidence type="ECO:0000256" key="5">
    <source>
        <dbReference type="ARBA" id="ARBA00022801"/>
    </source>
</evidence>
<dbReference type="SMART" id="SM00490">
    <property type="entry name" value="HELICc"/>
    <property type="match status" value="1"/>
</dbReference>
<dbReference type="EMBL" id="AP018933">
    <property type="protein sequence ID" value="BBG31444.1"/>
    <property type="molecule type" value="Genomic_DNA"/>
</dbReference>
<dbReference type="InterPro" id="IPR014001">
    <property type="entry name" value="Helicase_ATP-bd"/>
</dbReference>
<dbReference type="SMART" id="SM00487">
    <property type="entry name" value="DEXDc"/>
    <property type="match status" value="1"/>
</dbReference>
<evidence type="ECO:0000256" key="15">
    <source>
        <dbReference type="RuleBase" id="RU363016"/>
    </source>
</evidence>
<evidence type="ECO:0000256" key="2">
    <source>
        <dbReference type="ARBA" id="ARBA00017846"/>
    </source>
</evidence>
<dbReference type="AlphaFoldDB" id="A0A348HIJ2"/>
<keyword evidence="10 15" id="KW-0234">DNA repair</keyword>
<dbReference type="GO" id="GO:0005524">
    <property type="term" value="F:ATP binding"/>
    <property type="evidence" value="ECO:0007669"/>
    <property type="project" value="UniProtKB-KW"/>
</dbReference>
<dbReference type="PROSITE" id="PS51194">
    <property type="entry name" value="HELICASE_CTER"/>
    <property type="match status" value="1"/>
</dbReference>
<dbReference type="EC" id="5.6.2.4" evidence="13 15"/>
<dbReference type="Gene3D" id="2.40.50.140">
    <property type="entry name" value="Nucleic acid-binding proteins"/>
    <property type="match status" value="1"/>
</dbReference>
<dbReference type="GO" id="GO:0016887">
    <property type="term" value="F:ATP hydrolysis activity"/>
    <property type="evidence" value="ECO:0007669"/>
    <property type="project" value="RHEA"/>
</dbReference>
<dbReference type="OrthoDB" id="9804325at2"/>
<dbReference type="InterPro" id="IPR033454">
    <property type="entry name" value="RecG_wedge"/>
</dbReference>
<keyword evidence="5 15" id="KW-0378">Hydrolase</keyword>
<evidence type="ECO:0000256" key="8">
    <source>
        <dbReference type="ARBA" id="ARBA00023125"/>
    </source>
</evidence>
<evidence type="ECO:0000256" key="1">
    <source>
        <dbReference type="ARBA" id="ARBA00007504"/>
    </source>
</evidence>
<dbReference type="PANTHER" id="PTHR47964:SF1">
    <property type="entry name" value="ATP-DEPENDENT DNA HELICASE HOMOLOG RECG, CHLOROPLASTIC"/>
    <property type="match status" value="1"/>
</dbReference>
<dbReference type="STRING" id="1123510.GCA_000620025_00070"/>
<dbReference type="NCBIfam" id="TIGR00643">
    <property type="entry name" value="recG"/>
    <property type="match status" value="1"/>
</dbReference>
<keyword evidence="11" id="KW-0413">Isomerase</keyword>
<comment type="catalytic activity">
    <reaction evidence="12 15">
        <text>Couples ATP hydrolysis with the unwinding of duplex DNA by translocating in the 3'-5' direction.</text>
        <dbReference type="EC" id="5.6.2.4"/>
    </reaction>
</comment>
<dbReference type="InterPro" id="IPR045562">
    <property type="entry name" value="RecG_dom3_C"/>
</dbReference>
<evidence type="ECO:0000259" key="17">
    <source>
        <dbReference type="PROSITE" id="PS51194"/>
    </source>
</evidence>
<dbReference type="Pfam" id="PF00270">
    <property type="entry name" value="DEAD"/>
    <property type="match status" value="1"/>
</dbReference>
<dbReference type="NCBIfam" id="NF008165">
    <property type="entry name" value="PRK10917.1-3"/>
    <property type="match status" value="1"/>
</dbReference>
<reference evidence="18 19" key="1">
    <citation type="submission" date="2018-09" db="EMBL/GenBank/DDBJ databases">
        <title>Zymobacter palmae IAM14233 (=T109) whole genome analysis.</title>
        <authorList>
            <person name="Yanase H."/>
        </authorList>
    </citation>
    <scope>NUCLEOTIDE SEQUENCE [LARGE SCALE GENOMIC DNA]</scope>
    <source>
        <strain evidence="18 19">IAM14233</strain>
    </source>
</reference>
<name>A0A348HIJ2_9GAMM</name>
<dbReference type="GO" id="GO:0006310">
    <property type="term" value="P:DNA recombination"/>
    <property type="evidence" value="ECO:0007669"/>
    <property type="project" value="UniProtKB-UniRule"/>
</dbReference>
<proteinExistence type="inferred from homology"/>
<evidence type="ECO:0000256" key="14">
    <source>
        <dbReference type="ARBA" id="ARBA00048988"/>
    </source>
</evidence>
<dbReference type="GO" id="GO:0006281">
    <property type="term" value="P:DNA repair"/>
    <property type="evidence" value="ECO:0007669"/>
    <property type="project" value="UniProtKB-UniRule"/>
</dbReference>
<dbReference type="SUPFAM" id="SSF52540">
    <property type="entry name" value="P-loop containing nucleoside triphosphate hydrolases"/>
    <property type="match status" value="2"/>
</dbReference>
<protein>
    <recommendedName>
        <fullName evidence="2 15">ATP-dependent DNA helicase RecG</fullName>
        <ecNumber evidence="13 15">5.6.2.4</ecNumber>
    </recommendedName>
</protein>
<dbReference type="PANTHER" id="PTHR47964">
    <property type="entry name" value="ATP-DEPENDENT DNA HELICASE HOMOLOG RECG, CHLOROPLASTIC"/>
    <property type="match status" value="1"/>
</dbReference>
<evidence type="ECO:0000256" key="13">
    <source>
        <dbReference type="ARBA" id="ARBA00034808"/>
    </source>
</evidence>
<dbReference type="GO" id="GO:0043138">
    <property type="term" value="F:3'-5' DNA helicase activity"/>
    <property type="evidence" value="ECO:0007669"/>
    <property type="project" value="UniProtKB-EC"/>
</dbReference>
<dbReference type="NCBIfam" id="NF008166">
    <property type="entry name" value="PRK10917.1-4"/>
    <property type="match status" value="1"/>
</dbReference>
<dbReference type="Proteomes" id="UP000267342">
    <property type="component" value="Chromosome"/>
</dbReference>
<evidence type="ECO:0000256" key="6">
    <source>
        <dbReference type="ARBA" id="ARBA00022806"/>
    </source>
</evidence>